<accession>K0IKS7</accession>
<evidence type="ECO:0000256" key="3">
    <source>
        <dbReference type="ARBA" id="ARBA00023157"/>
    </source>
</evidence>
<dbReference type="InParanoid" id="K0IKS7"/>
<dbReference type="EMBL" id="CP002408">
    <property type="protein sequence ID" value="AFU59953.1"/>
    <property type="molecule type" value="Genomic_DNA"/>
</dbReference>
<sequence length="146" mass="16244">MSNSDDELEAIKQRKMAELQKVAAIKAMMSALSEPIVLTDSNFKSEVEKYPLMLVDFWAPWCGPCRMVSPTIEQLAREYSGRVAFGKVNVDENQMIAASFGIQSIPTMIIFKNGKVVDMMIGAMPKGQIEMKLKQQLSNNSSSIYG</sequence>
<dbReference type="GO" id="GO:0015035">
    <property type="term" value="F:protein-disulfide reductase activity"/>
    <property type="evidence" value="ECO:0007669"/>
    <property type="project" value="InterPro"/>
</dbReference>
<dbReference type="NCBIfam" id="TIGR01068">
    <property type="entry name" value="thioredoxin"/>
    <property type="match status" value="1"/>
</dbReference>
<dbReference type="PROSITE" id="PS51352">
    <property type="entry name" value="THIOREDOXIN_2"/>
    <property type="match status" value="1"/>
</dbReference>
<keyword evidence="7" id="KW-1185">Reference proteome</keyword>
<dbReference type="Gene3D" id="3.40.30.10">
    <property type="entry name" value="Glutaredoxin"/>
    <property type="match status" value="1"/>
</dbReference>
<dbReference type="SUPFAM" id="SSF52833">
    <property type="entry name" value="Thioredoxin-like"/>
    <property type="match status" value="1"/>
</dbReference>
<feature type="domain" description="Thioredoxin" evidence="5">
    <location>
        <begin position="16"/>
        <end position="138"/>
    </location>
</feature>
<keyword evidence="4" id="KW-0676">Redox-active center</keyword>
<dbReference type="PANTHER" id="PTHR45663:SF11">
    <property type="entry name" value="GEO12009P1"/>
    <property type="match status" value="1"/>
</dbReference>
<dbReference type="Pfam" id="PF00085">
    <property type="entry name" value="Thioredoxin"/>
    <property type="match status" value="1"/>
</dbReference>
<dbReference type="PANTHER" id="PTHR45663">
    <property type="entry name" value="GEO12009P1"/>
    <property type="match status" value="1"/>
</dbReference>
<dbReference type="GeneID" id="13796847"/>
<keyword evidence="1" id="KW-0813">Transport</keyword>
<evidence type="ECO:0000256" key="4">
    <source>
        <dbReference type="ARBA" id="ARBA00023284"/>
    </source>
</evidence>
<keyword evidence="3" id="KW-1015">Disulfide bond</keyword>
<name>K0IKS7_NITGG</name>
<organism evidence="6 7">
    <name type="scientific">Nitrososphaera gargensis (strain Ga9.2)</name>
    <dbReference type="NCBI Taxonomy" id="1237085"/>
    <lineage>
        <taxon>Archaea</taxon>
        <taxon>Nitrososphaerota</taxon>
        <taxon>Nitrososphaeria</taxon>
        <taxon>Nitrososphaerales</taxon>
        <taxon>Nitrososphaeraceae</taxon>
        <taxon>Nitrososphaera</taxon>
    </lineage>
</organism>
<dbReference type="CDD" id="cd02947">
    <property type="entry name" value="TRX_family"/>
    <property type="match status" value="1"/>
</dbReference>
<dbReference type="GO" id="GO:0005829">
    <property type="term" value="C:cytosol"/>
    <property type="evidence" value="ECO:0007669"/>
    <property type="project" value="TreeGrafter"/>
</dbReference>
<dbReference type="PROSITE" id="PS00194">
    <property type="entry name" value="THIOREDOXIN_1"/>
    <property type="match status" value="1"/>
</dbReference>
<evidence type="ECO:0000259" key="5">
    <source>
        <dbReference type="PROSITE" id="PS51352"/>
    </source>
</evidence>
<dbReference type="STRING" id="1237085.Ngar_c30370"/>
<dbReference type="KEGG" id="nga:Ngar_c30370"/>
<proteinExistence type="predicted"/>
<dbReference type="HOGENOM" id="CLU_090389_2_0_2"/>
<dbReference type="AlphaFoldDB" id="K0IKS7"/>
<dbReference type="FunCoup" id="K0IKS7">
    <property type="interactions" value="182"/>
</dbReference>
<dbReference type="PATRIC" id="fig|1237085.11.peg.3007"/>
<protein>
    <submittedName>
        <fullName evidence="6">Putative thioredoxin</fullName>
    </submittedName>
</protein>
<dbReference type="GO" id="GO:0045454">
    <property type="term" value="P:cell redox homeostasis"/>
    <property type="evidence" value="ECO:0007669"/>
    <property type="project" value="TreeGrafter"/>
</dbReference>
<keyword evidence="2" id="KW-0249">Electron transport</keyword>
<dbReference type="FunFam" id="3.40.30.10:FF:000001">
    <property type="entry name" value="Thioredoxin"/>
    <property type="match status" value="1"/>
</dbReference>
<dbReference type="InterPro" id="IPR013766">
    <property type="entry name" value="Thioredoxin_domain"/>
</dbReference>
<dbReference type="RefSeq" id="WP_015020487.1">
    <property type="nucleotide sequence ID" value="NC_018719.1"/>
</dbReference>
<dbReference type="Proteomes" id="UP000008037">
    <property type="component" value="Chromosome"/>
</dbReference>
<dbReference type="InterPro" id="IPR036249">
    <property type="entry name" value="Thioredoxin-like_sf"/>
</dbReference>
<dbReference type="InterPro" id="IPR005746">
    <property type="entry name" value="Thioredoxin"/>
</dbReference>
<evidence type="ECO:0000256" key="2">
    <source>
        <dbReference type="ARBA" id="ARBA00022982"/>
    </source>
</evidence>
<reference evidence="6 7" key="1">
    <citation type="journal article" date="2012" name="Environ. Microbiol.">
        <title>The genome of the ammonia-oxidizing Candidatus Nitrososphaera gargensis: insights into metabolic versatility and environmental adaptations.</title>
        <authorList>
            <person name="Spang A."/>
            <person name="Poehlein A."/>
            <person name="Offre P."/>
            <person name="Zumbragel S."/>
            <person name="Haider S."/>
            <person name="Rychlik N."/>
            <person name="Nowka B."/>
            <person name="Schmeisser C."/>
            <person name="Lebedeva E.V."/>
            <person name="Rattei T."/>
            <person name="Bohm C."/>
            <person name="Schmid M."/>
            <person name="Galushko A."/>
            <person name="Hatzenpichler R."/>
            <person name="Weinmaier T."/>
            <person name="Daniel R."/>
            <person name="Schleper C."/>
            <person name="Spieck E."/>
            <person name="Streit W."/>
            <person name="Wagner M."/>
        </authorList>
    </citation>
    <scope>NUCLEOTIDE SEQUENCE [LARGE SCALE GENOMIC DNA]</scope>
    <source>
        <strain evidence="7">Ga9.2</strain>
    </source>
</reference>
<dbReference type="InterPro" id="IPR017937">
    <property type="entry name" value="Thioredoxin_CS"/>
</dbReference>
<evidence type="ECO:0000313" key="6">
    <source>
        <dbReference type="EMBL" id="AFU59953.1"/>
    </source>
</evidence>
<evidence type="ECO:0000313" key="7">
    <source>
        <dbReference type="Proteomes" id="UP000008037"/>
    </source>
</evidence>
<gene>
    <name evidence="6" type="primary">trxA4</name>
    <name evidence="6" type="ordered locus">Ngar_c30370</name>
</gene>
<evidence type="ECO:0000256" key="1">
    <source>
        <dbReference type="ARBA" id="ARBA00022448"/>
    </source>
</evidence>
<dbReference type="PRINTS" id="PR00421">
    <property type="entry name" value="THIOREDOXIN"/>
</dbReference>